<keyword evidence="5" id="KW-0067">ATP-binding</keyword>
<feature type="non-terminal residue" evidence="8">
    <location>
        <position position="189"/>
    </location>
</feature>
<dbReference type="CDD" id="cd03257">
    <property type="entry name" value="ABC_NikE_OppD_transporters"/>
    <property type="match status" value="1"/>
</dbReference>
<sequence length="189" mass="21108">MQALRGVSFDIEENNIVGIVGESGCGKSTLIGSIIKLLDNNAIVEKGEIFFQDKNIISLSDDDMKDILGVDISVVFQDPMQAHNPVLTIGQQMIDIQYRDKKSKKQKQNHAIEMLQLVGMPDPESRIYQYPHEFSGGMRQRIAIAMALMVKPALLIADEPTTALDATLEVQIIQKLKELQKNIHCSILF</sequence>
<dbReference type="SMART" id="SM00382">
    <property type="entry name" value="AAA"/>
    <property type="match status" value="1"/>
</dbReference>
<evidence type="ECO:0000256" key="2">
    <source>
        <dbReference type="ARBA" id="ARBA00022448"/>
    </source>
</evidence>
<comment type="subcellular location">
    <subcellularLocation>
        <location evidence="1">Cell membrane</location>
        <topology evidence="1">Peripheral membrane protein</topology>
    </subcellularLocation>
</comment>
<evidence type="ECO:0000313" key="8">
    <source>
        <dbReference type="EMBL" id="SVC63418.1"/>
    </source>
</evidence>
<feature type="domain" description="ABC transporter" evidence="7">
    <location>
        <begin position="1"/>
        <end position="189"/>
    </location>
</feature>
<dbReference type="SUPFAM" id="SSF52540">
    <property type="entry name" value="P-loop containing nucleoside triphosphate hydrolases"/>
    <property type="match status" value="1"/>
</dbReference>
<accession>A0A382NSG2</accession>
<reference evidence="8" key="1">
    <citation type="submission" date="2018-05" db="EMBL/GenBank/DDBJ databases">
        <authorList>
            <person name="Lanie J.A."/>
            <person name="Ng W.-L."/>
            <person name="Kazmierczak K.M."/>
            <person name="Andrzejewski T.M."/>
            <person name="Davidsen T.M."/>
            <person name="Wayne K.J."/>
            <person name="Tettelin H."/>
            <person name="Glass J.I."/>
            <person name="Rusch D."/>
            <person name="Podicherti R."/>
            <person name="Tsui H.-C.T."/>
            <person name="Winkler M.E."/>
        </authorList>
    </citation>
    <scope>NUCLEOTIDE SEQUENCE</scope>
</reference>
<dbReference type="PROSITE" id="PS50893">
    <property type="entry name" value="ABC_TRANSPORTER_2"/>
    <property type="match status" value="1"/>
</dbReference>
<dbReference type="Gene3D" id="3.40.50.300">
    <property type="entry name" value="P-loop containing nucleotide triphosphate hydrolases"/>
    <property type="match status" value="1"/>
</dbReference>
<dbReference type="GO" id="GO:0016887">
    <property type="term" value="F:ATP hydrolysis activity"/>
    <property type="evidence" value="ECO:0007669"/>
    <property type="project" value="InterPro"/>
</dbReference>
<evidence type="ECO:0000256" key="3">
    <source>
        <dbReference type="ARBA" id="ARBA00022475"/>
    </source>
</evidence>
<evidence type="ECO:0000259" key="7">
    <source>
        <dbReference type="PROSITE" id="PS50893"/>
    </source>
</evidence>
<dbReference type="InterPro" id="IPR003439">
    <property type="entry name" value="ABC_transporter-like_ATP-bd"/>
</dbReference>
<evidence type="ECO:0000256" key="4">
    <source>
        <dbReference type="ARBA" id="ARBA00022741"/>
    </source>
</evidence>
<keyword evidence="2" id="KW-0813">Transport</keyword>
<name>A0A382NSG2_9ZZZZ</name>
<keyword evidence="3" id="KW-1003">Cell membrane</keyword>
<keyword evidence="4" id="KW-0547">Nucleotide-binding</keyword>
<dbReference type="PANTHER" id="PTHR43297:SF2">
    <property type="entry name" value="DIPEPTIDE TRANSPORT ATP-BINDING PROTEIN DPPD"/>
    <property type="match status" value="1"/>
</dbReference>
<organism evidence="8">
    <name type="scientific">marine metagenome</name>
    <dbReference type="NCBI Taxonomy" id="408172"/>
    <lineage>
        <taxon>unclassified sequences</taxon>
        <taxon>metagenomes</taxon>
        <taxon>ecological metagenomes</taxon>
    </lineage>
</organism>
<dbReference type="InterPro" id="IPR017871">
    <property type="entry name" value="ABC_transporter-like_CS"/>
</dbReference>
<protein>
    <recommendedName>
        <fullName evidence="7">ABC transporter domain-containing protein</fullName>
    </recommendedName>
</protein>
<keyword evidence="6" id="KW-0472">Membrane</keyword>
<dbReference type="GO" id="GO:0005524">
    <property type="term" value="F:ATP binding"/>
    <property type="evidence" value="ECO:0007669"/>
    <property type="project" value="UniProtKB-KW"/>
</dbReference>
<proteinExistence type="predicted"/>
<dbReference type="GO" id="GO:0005886">
    <property type="term" value="C:plasma membrane"/>
    <property type="evidence" value="ECO:0007669"/>
    <property type="project" value="UniProtKB-SubCell"/>
</dbReference>
<dbReference type="PROSITE" id="PS00211">
    <property type="entry name" value="ABC_TRANSPORTER_1"/>
    <property type="match status" value="1"/>
</dbReference>
<evidence type="ECO:0000256" key="5">
    <source>
        <dbReference type="ARBA" id="ARBA00022840"/>
    </source>
</evidence>
<dbReference type="AlphaFoldDB" id="A0A382NSG2"/>
<dbReference type="InterPro" id="IPR003593">
    <property type="entry name" value="AAA+_ATPase"/>
</dbReference>
<gene>
    <name evidence="8" type="ORF">METZ01_LOCUS316272</name>
</gene>
<dbReference type="InterPro" id="IPR027417">
    <property type="entry name" value="P-loop_NTPase"/>
</dbReference>
<dbReference type="InterPro" id="IPR050388">
    <property type="entry name" value="ABC_Ni/Peptide_Import"/>
</dbReference>
<dbReference type="Pfam" id="PF00005">
    <property type="entry name" value="ABC_tran"/>
    <property type="match status" value="1"/>
</dbReference>
<evidence type="ECO:0000256" key="6">
    <source>
        <dbReference type="ARBA" id="ARBA00023136"/>
    </source>
</evidence>
<evidence type="ECO:0000256" key="1">
    <source>
        <dbReference type="ARBA" id="ARBA00004202"/>
    </source>
</evidence>
<dbReference type="PANTHER" id="PTHR43297">
    <property type="entry name" value="OLIGOPEPTIDE TRANSPORT ATP-BINDING PROTEIN APPD"/>
    <property type="match status" value="1"/>
</dbReference>
<dbReference type="EMBL" id="UINC01102082">
    <property type="protein sequence ID" value="SVC63418.1"/>
    <property type="molecule type" value="Genomic_DNA"/>
</dbReference>